<dbReference type="EMBL" id="JAWXYB010000018">
    <property type="protein sequence ID" value="MDX5931117.1"/>
    <property type="molecule type" value="Genomic_DNA"/>
</dbReference>
<evidence type="ECO:0000313" key="2">
    <source>
        <dbReference type="Proteomes" id="UP001279553"/>
    </source>
</evidence>
<protein>
    <submittedName>
        <fullName evidence="1">DUF1636 domain-containing protein</fullName>
    </submittedName>
</protein>
<dbReference type="AlphaFoldDB" id="A0AAW9DS36"/>
<dbReference type="Proteomes" id="UP001279553">
    <property type="component" value="Unassembled WGS sequence"/>
</dbReference>
<gene>
    <name evidence="1" type="ORF">SIL87_10110</name>
</gene>
<sequence length="126" mass="13394">MSARVPCFHVCVTCRAGLPLEPGGVPMGALLHEAMAALGGPVELRGVECLATCERGCAATISMPGKWTYLLGGLRPEMAGDLLDYARSFAASKTGTIMPSRRAESLKDMILARFPAYDISYQEAAE</sequence>
<dbReference type="RefSeq" id="WP_319614035.1">
    <property type="nucleotide sequence ID" value="NZ_JAWXYB010000018.1"/>
</dbReference>
<dbReference type="InterPro" id="IPR012863">
    <property type="entry name" value="DUF1636"/>
</dbReference>
<dbReference type="Pfam" id="PF07845">
    <property type="entry name" value="DUF1636"/>
    <property type="match status" value="1"/>
</dbReference>
<comment type="caution">
    <text evidence="1">The sequence shown here is derived from an EMBL/GenBank/DDBJ whole genome shotgun (WGS) entry which is preliminary data.</text>
</comment>
<name>A0AAW9DS36_ACIAO</name>
<accession>A0AAW9DS36</accession>
<organism evidence="1 2">
    <name type="scientific">Acidiphilium acidophilum</name>
    <name type="common">Thiobacillus acidophilus</name>
    <dbReference type="NCBI Taxonomy" id="76588"/>
    <lineage>
        <taxon>Bacteria</taxon>
        <taxon>Pseudomonadati</taxon>
        <taxon>Pseudomonadota</taxon>
        <taxon>Alphaproteobacteria</taxon>
        <taxon>Acetobacterales</taxon>
        <taxon>Acidocellaceae</taxon>
        <taxon>Acidiphilium</taxon>
    </lineage>
</organism>
<reference evidence="1 2" key="1">
    <citation type="submission" date="2023-11" db="EMBL/GenBank/DDBJ databases">
        <title>MicrobeMod: A computational toolkit for identifying prokaryotic methylation and restriction-modification with nanopore sequencing.</title>
        <authorList>
            <person name="Crits-Christoph A."/>
            <person name="Kang S.C."/>
            <person name="Lee H."/>
            <person name="Ostrov N."/>
        </authorList>
    </citation>
    <scope>NUCLEOTIDE SEQUENCE [LARGE SCALE GENOMIC DNA]</scope>
    <source>
        <strain evidence="1 2">DSMZ 700</strain>
    </source>
</reference>
<proteinExistence type="predicted"/>
<dbReference type="CDD" id="cd02980">
    <property type="entry name" value="TRX_Fd_family"/>
    <property type="match status" value="1"/>
</dbReference>
<evidence type="ECO:0000313" key="1">
    <source>
        <dbReference type="EMBL" id="MDX5931117.1"/>
    </source>
</evidence>
<keyword evidence="2" id="KW-1185">Reference proteome</keyword>